<dbReference type="AlphaFoldDB" id="A0A7C4NKM3"/>
<evidence type="ECO:0000259" key="5">
    <source>
        <dbReference type="Pfam" id="PF12850"/>
    </source>
</evidence>
<dbReference type="InterPro" id="IPR029052">
    <property type="entry name" value="Metallo-depent_PP-like"/>
</dbReference>
<proteinExistence type="inferred from homology"/>
<gene>
    <name evidence="7" type="ORF">ENU08_00415</name>
    <name evidence="6" type="ORF">ENU41_02540</name>
</gene>
<dbReference type="PANTHER" id="PTHR43165:SF1">
    <property type="entry name" value="PHOSPHODIESTERASE MJ0936"/>
    <property type="match status" value="1"/>
</dbReference>
<evidence type="ECO:0000313" key="6">
    <source>
        <dbReference type="EMBL" id="HGQ35541.1"/>
    </source>
</evidence>
<dbReference type="EC" id="3.1.4.-" evidence="4"/>
<dbReference type="EMBL" id="DTCK01000013">
    <property type="protein sequence ID" value="HGQ35541.1"/>
    <property type="molecule type" value="Genomic_DNA"/>
</dbReference>
<feature type="domain" description="Calcineurin-like phosphoesterase" evidence="5">
    <location>
        <begin position="32"/>
        <end position="192"/>
    </location>
</feature>
<accession>A0A7C4NKM3</accession>
<keyword evidence="3" id="KW-0378">Hydrolase</keyword>
<dbReference type="NCBIfam" id="TIGR00040">
    <property type="entry name" value="yfcE"/>
    <property type="match status" value="1"/>
</dbReference>
<dbReference type="Pfam" id="PF12850">
    <property type="entry name" value="Metallophos_2"/>
    <property type="match status" value="1"/>
</dbReference>
<dbReference type="Gene3D" id="3.60.21.10">
    <property type="match status" value="1"/>
</dbReference>
<evidence type="ECO:0000256" key="1">
    <source>
        <dbReference type="ARBA" id="ARBA00008950"/>
    </source>
</evidence>
<organism evidence="7">
    <name type="scientific">Ignisphaera aggregans</name>
    <dbReference type="NCBI Taxonomy" id="334771"/>
    <lineage>
        <taxon>Archaea</taxon>
        <taxon>Thermoproteota</taxon>
        <taxon>Thermoprotei</taxon>
        <taxon>Desulfurococcales</taxon>
        <taxon>Desulfurococcaceae</taxon>
        <taxon>Ignisphaera</taxon>
    </lineage>
</organism>
<protein>
    <recommendedName>
        <fullName evidence="4">Phosphoesterase</fullName>
        <ecNumber evidence="4">3.1.4.-</ecNumber>
    </recommendedName>
</protein>
<dbReference type="GO" id="GO:0016787">
    <property type="term" value="F:hydrolase activity"/>
    <property type="evidence" value="ECO:0007669"/>
    <property type="project" value="UniProtKB-UniRule"/>
</dbReference>
<keyword evidence="2 4" id="KW-0479">Metal-binding</keyword>
<dbReference type="InterPro" id="IPR024654">
    <property type="entry name" value="Calcineurin-like_PHP_lpxH"/>
</dbReference>
<evidence type="ECO:0000256" key="2">
    <source>
        <dbReference type="ARBA" id="ARBA00022723"/>
    </source>
</evidence>
<dbReference type="InterPro" id="IPR041802">
    <property type="entry name" value="MPP_YfcE"/>
</dbReference>
<dbReference type="PANTHER" id="PTHR43165">
    <property type="entry name" value="METALLOPHOSPHOESTERASE"/>
    <property type="match status" value="1"/>
</dbReference>
<dbReference type="SUPFAM" id="SSF56300">
    <property type="entry name" value="Metallo-dependent phosphatases"/>
    <property type="match status" value="1"/>
</dbReference>
<dbReference type="PROSITE" id="PS01269">
    <property type="entry name" value="UPF0025"/>
    <property type="match status" value="1"/>
</dbReference>
<dbReference type="EMBL" id="DTBD01000005">
    <property type="protein sequence ID" value="HGQ63702.1"/>
    <property type="molecule type" value="Genomic_DNA"/>
</dbReference>
<reference evidence="7" key="1">
    <citation type="journal article" date="2020" name="mSystems">
        <title>Genome- and Community-Level Interaction Insights into Carbon Utilization and Element Cycling Functions of Hydrothermarchaeota in Hydrothermal Sediment.</title>
        <authorList>
            <person name="Zhou Z."/>
            <person name="Liu Y."/>
            <person name="Xu W."/>
            <person name="Pan J."/>
            <person name="Luo Z.H."/>
            <person name="Li M."/>
        </authorList>
    </citation>
    <scope>NUCLEOTIDE SEQUENCE [LARGE SCALE GENOMIC DNA]</scope>
    <source>
        <strain evidence="7">SpSt-637</strain>
        <strain evidence="6">SpSt-667</strain>
    </source>
</reference>
<evidence type="ECO:0000256" key="3">
    <source>
        <dbReference type="ARBA" id="ARBA00022801"/>
    </source>
</evidence>
<comment type="caution">
    <text evidence="7">The sequence shown here is derived from an EMBL/GenBank/DDBJ whole genome shotgun (WGS) entry which is preliminary data.</text>
</comment>
<evidence type="ECO:0000313" key="7">
    <source>
        <dbReference type="EMBL" id="HGQ63702.1"/>
    </source>
</evidence>
<name>A0A7C4NKM3_9CREN</name>
<dbReference type="InterPro" id="IPR000979">
    <property type="entry name" value="Phosphodiesterase_MJ0936/Vps29"/>
</dbReference>
<comment type="similarity">
    <text evidence="1 4">Belongs to the metallophosphoesterase superfamily. YfcE family.</text>
</comment>
<dbReference type="InterPro" id="IPR020935">
    <property type="entry name" value="PdiEstase_YfcE_CS"/>
</dbReference>
<evidence type="ECO:0000256" key="4">
    <source>
        <dbReference type="RuleBase" id="RU362039"/>
    </source>
</evidence>
<dbReference type="GO" id="GO:0046872">
    <property type="term" value="F:metal ion binding"/>
    <property type="evidence" value="ECO:0007669"/>
    <property type="project" value="UniProtKB-KW"/>
</dbReference>
<comment type="cofactor">
    <cofactor evidence="4">
        <name>a divalent metal cation</name>
        <dbReference type="ChEBI" id="CHEBI:60240"/>
    </cofactor>
</comment>
<sequence>MNLFSSLPKLTFNFFLKFTRSILEDKLEVKILKLGIMSDSHDNLLAIDKALKVFREQDIDLLIHLGDIISPFALSKILEFPAKIIIVTGNNDGDLLQLKELAIKGGAMLKQFMYSTVIDGRKLFLTHGFGSKEQTINYVEAIALTGSYDVILYGHTHEAAAISKGNTLILNPGETCGYLTNRRSVAILDIETMGYKIVELP</sequence>
<dbReference type="CDD" id="cd00841">
    <property type="entry name" value="MPP_YfcE"/>
    <property type="match status" value="1"/>
</dbReference>
<dbReference type="InterPro" id="IPR053193">
    <property type="entry name" value="MetalloPDE_YfcE-like"/>
</dbReference>